<dbReference type="PANTHER" id="PTHR30509">
    <property type="entry name" value="P-HYDROXYBENZOIC ACID EFFLUX PUMP SUBUNIT-RELATED"/>
    <property type="match status" value="1"/>
</dbReference>
<evidence type="ECO:0000313" key="7">
    <source>
        <dbReference type="EMBL" id="MCY6957504.1"/>
    </source>
</evidence>
<comment type="caution">
    <text evidence="7">The sequence shown here is derived from an EMBL/GenBank/DDBJ whole genome shotgun (WGS) entry which is preliminary data.</text>
</comment>
<organism evidence="7 8">
    <name type="scientific">Clostridium brassicae</name>
    <dbReference type="NCBI Taxonomy" id="2999072"/>
    <lineage>
        <taxon>Bacteria</taxon>
        <taxon>Bacillati</taxon>
        <taxon>Bacillota</taxon>
        <taxon>Clostridia</taxon>
        <taxon>Eubacteriales</taxon>
        <taxon>Clostridiaceae</taxon>
        <taxon>Clostridium</taxon>
    </lineage>
</organism>
<dbReference type="Pfam" id="PF06081">
    <property type="entry name" value="ArAE_1"/>
    <property type="match status" value="1"/>
</dbReference>
<feature type="transmembrane region" description="Helical" evidence="6">
    <location>
        <begin position="63"/>
        <end position="96"/>
    </location>
</feature>
<proteinExistence type="predicted"/>
<keyword evidence="8" id="KW-1185">Reference proteome</keyword>
<evidence type="ECO:0000256" key="4">
    <source>
        <dbReference type="ARBA" id="ARBA00022989"/>
    </source>
</evidence>
<evidence type="ECO:0000256" key="2">
    <source>
        <dbReference type="ARBA" id="ARBA00022475"/>
    </source>
</evidence>
<keyword evidence="4 6" id="KW-1133">Transmembrane helix</keyword>
<keyword evidence="3 6" id="KW-0812">Transmembrane</keyword>
<feature type="transmembrane region" description="Helical" evidence="6">
    <location>
        <begin position="20"/>
        <end position="43"/>
    </location>
</feature>
<evidence type="ECO:0000256" key="5">
    <source>
        <dbReference type="ARBA" id="ARBA00023136"/>
    </source>
</evidence>
<evidence type="ECO:0000256" key="6">
    <source>
        <dbReference type="SAM" id="Phobius"/>
    </source>
</evidence>
<accession>A0ABT4D5D5</accession>
<dbReference type="InterPro" id="IPR010343">
    <property type="entry name" value="ArAE_1"/>
</dbReference>
<comment type="subcellular location">
    <subcellularLocation>
        <location evidence="1">Cell membrane</location>
        <topology evidence="1">Multi-pass membrane protein</topology>
    </subcellularLocation>
</comment>
<dbReference type="PANTHER" id="PTHR30509:SF9">
    <property type="entry name" value="MULTIDRUG RESISTANCE PROTEIN MDTO"/>
    <property type="match status" value="1"/>
</dbReference>
<evidence type="ECO:0000256" key="3">
    <source>
        <dbReference type="ARBA" id="ARBA00022692"/>
    </source>
</evidence>
<keyword evidence="2" id="KW-1003">Cell membrane</keyword>
<evidence type="ECO:0000313" key="8">
    <source>
        <dbReference type="Proteomes" id="UP001144612"/>
    </source>
</evidence>
<feature type="transmembrane region" description="Helical" evidence="6">
    <location>
        <begin position="131"/>
        <end position="149"/>
    </location>
</feature>
<evidence type="ECO:0000256" key="1">
    <source>
        <dbReference type="ARBA" id="ARBA00004651"/>
    </source>
</evidence>
<dbReference type="EMBL" id="JAPQFJ010000002">
    <property type="protein sequence ID" value="MCY6957504.1"/>
    <property type="molecule type" value="Genomic_DNA"/>
</dbReference>
<keyword evidence="5 6" id="KW-0472">Membrane</keyword>
<reference evidence="7" key="1">
    <citation type="submission" date="2022-12" db="EMBL/GenBank/DDBJ databases">
        <title>Clostridium sp. nov., isolated from industrial wastewater.</title>
        <authorList>
            <person name="Jiayan W."/>
        </authorList>
    </citation>
    <scope>NUCLEOTIDE SEQUENCE</scope>
    <source>
        <strain evidence="7">ZC22-4</strain>
    </source>
</reference>
<gene>
    <name evidence="7" type="ORF">OW729_02660</name>
</gene>
<protein>
    <submittedName>
        <fullName evidence="7">Aromatic acid exporter family protein</fullName>
    </submittedName>
</protein>
<dbReference type="Proteomes" id="UP001144612">
    <property type="component" value="Unassembled WGS sequence"/>
</dbReference>
<sequence length="291" mass="33407">MQINIEKIGMRNFKTALSVFLCIIILKLFSVNYPFYACIAAVISMQSSMFDSFNVGKHRMIGTFIGALMGLVFALIQPGNALLCSLGIILIIYICNFISKKKSTTIACIVFLAIMTNLMDRAPLTYSINRLLETFLGIIISVLVNYFVFPPKHLDDLNEMKEDIIITTSKMLKNKIYDNISLNLYDLRKKIFLFDKHLDSYCLEVNYLKNNEVAIKNLNSALKLCQNIYSHLYTINSINSPCNLNLNNQLQLENLYNIKIKNTCYNNTDETIVYNYHINELVKILKTLKNK</sequence>
<dbReference type="RefSeq" id="WP_268059883.1">
    <property type="nucleotide sequence ID" value="NZ_JAPQFJ010000002.1"/>
</dbReference>
<name>A0ABT4D5D5_9CLOT</name>